<proteinExistence type="predicted"/>
<evidence type="ECO:0000313" key="4">
    <source>
        <dbReference type="Proteomes" id="UP001189429"/>
    </source>
</evidence>
<accession>A0ABN9SQU3</accession>
<evidence type="ECO:0000256" key="2">
    <source>
        <dbReference type="SAM" id="SignalP"/>
    </source>
</evidence>
<keyword evidence="2" id="KW-0732">Signal</keyword>
<organism evidence="3 4">
    <name type="scientific">Prorocentrum cordatum</name>
    <dbReference type="NCBI Taxonomy" id="2364126"/>
    <lineage>
        <taxon>Eukaryota</taxon>
        <taxon>Sar</taxon>
        <taxon>Alveolata</taxon>
        <taxon>Dinophyceae</taxon>
        <taxon>Prorocentrales</taxon>
        <taxon>Prorocentraceae</taxon>
        <taxon>Prorocentrum</taxon>
    </lineage>
</organism>
<protein>
    <recommendedName>
        <fullName evidence="5">EGF-like domain-containing protein</fullName>
    </recommendedName>
</protein>
<name>A0ABN9SQU3_9DINO</name>
<evidence type="ECO:0000313" key="3">
    <source>
        <dbReference type="EMBL" id="CAK0834276.1"/>
    </source>
</evidence>
<feature type="chain" id="PRO_5047160166" description="EGF-like domain-containing protein" evidence="2">
    <location>
        <begin position="25"/>
        <end position="197"/>
    </location>
</feature>
<dbReference type="Proteomes" id="UP001189429">
    <property type="component" value="Unassembled WGS sequence"/>
</dbReference>
<feature type="compositionally biased region" description="Low complexity" evidence="1">
    <location>
        <begin position="180"/>
        <end position="189"/>
    </location>
</feature>
<keyword evidence="4" id="KW-1185">Reference proteome</keyword>
<evidence type="ECO:0008006" key="5">
    <source>
        <dbReference type="Google" id="ProtNLM"/>
    </source>
</evidence>
<comment type="caution">
    <text evidence="3">The sequence shown here is derived from an EMBL/GenBank/DDBJ whole genome shotgun (WGS) entry which is preliminary data.</text>
</comment>
<feature type="region of interest" description="Disordered" evidence="1">
    <location>
        <begin position="171"/>
        <end position="197"/>
    </location>
</feature>
<sequence length="197" mass="19686">MAAVRLAALLAATVSQCGCHGASCNTVTPGTCLRQDCFAWRGPTYCSALENFACVCRPGHCVNRTGGCSPDPRVPTGCTVGPGRMRSCMLHVEPCDARMECSNALWGVCQCLPGLCWDDETSECVCPPSGCPDGLAGGLGGRQGGPTQQLAAAAGAAAACGALAAALAVAARRPPPPGPAGSSWRGAARPLLGSAAA</sequence>
<feature type="signal peptide" evidence="2">
    <location>
        <begin position="1"/>
        <end position="24"/>
    </location>
</feature>
<evidence type="ECO:0000256" key="1">
    <source>
        <dbReference type="SAM" id="MobiDB-lite"/>
    </source>
</evidence>
<dbReference type="EMBL" id="CAUYUJ010012603">
    <property type="protein sequence ID" value="CAK0834276.1"/>
    <property type="molecule type" value="Genomic_DNA"/>
</dbReference>
<reference evidence="3" key="1">
    <citation type="submission" date="2023-10" db="EMBL/GenBank/DDBJ databases">
        <authorList>
            <person name="Chen Y."/>
            <person name="Shah S."/>
            <person name="Dougan E. K."/>
            <person name="Thang M."/>
            <person name="Chan C."/>
        </authorList>
    </citation>
    <scope>NUCLEOTIDE SEQUENCE [LARGE SCALE GENOMIC DNA]</scope>
</reference>
<gene>
    <name evidence="3" type="ORF">PCOR1329_LOCUS31743</name>
</gene>